<dbReference type="STRING" id="1548018.LS64_01295"/>
<dbReference type="EMBL" id="JRMP02000003">
    <property type="protein sequence ID" value="TLD95209.1"/>
    <property type="molecule type" value="Genomic_DNA"/>
</dbReference>
<sequence>MNVDIVKKEILLEYLQSYLANHKDICEKYENKFKGNEKIAEFLRVLDKQQIEMCKKSIEILQDEIKSEKDFEYSISKAMHKAKANVKLGKSFWHSPI</sequence>
<protein>
    <recommendedName>
        <fullName evidence="5">HPt domain-containing protein</fullName>
    </recommendedName>
</protein>
<evidence type="ECO:0000313" key="3">
    <source>
        <dbReference type="Proteomes" id="UP000029714"/>
    </source>
</evidence>
<reference evidence="2" key="3">
    <citation type="submission" date="2018-04" db="EMBL/GenBank/DDBJ databases">
        <authorList>
            <person name="Sheh A."/>
            <person name="Shen Z."/>
            <person name="Mannion A.J."/>
            <person name="Fox J.G."/>
        </authorList>
    </citation>
    <scope>NUCLEOTIDE SEQUENCE</scope>
    <source>
        <strain evidence="2">MIT 97-6194</strain>
    </source>
</reference>
<gene>
    <name evidence="1" type="ORF">DCO61_09590</name>
    <name evidence="2" type="ORF">LS64_002260</name>
</gene>
<dbReference type="EMBL" id="QBIU01000002">
    <property type="protein sequence ID" value="MWV70244.1"/>
    <property type="molecule type" value="Genomic_DNA"/>
</dbReference>
<reference evidence="2 3" key="1">
    <citation type="journal article" date="2014" name="Genome Announc.">
        <title>Draft genome sequences of eight enterohepatic helicobacter species isolated from both laboratory and wild rodents.</title>
        <authorList>
            <person name="Sheh A."/>
            <person name="Shen Z."/>
            <person name="Fox J.G."/>
        </authorList>
    </citation>
    <scope>NUCLEOTIDE SEQUENCE [LARGE SCALE GENOMIC DNA]</scope>
    <source>
        <strain evidence="2 3">MIT 97-6194</strain>
    </source>
</reference>
<name>A0A347VQ82_9HELI</name>
<evidence type="ECO:0000313" key="2">
    <source>
        <dbReference type="EMBL" id="TLD95209.1"/>
    </source>
</evidence>
<evidence type="ECO:0008006" key="5">
    <source>
        <dbReference type="Google" id="ProtNLM"/>
    </source>
</evidence>
<dbReference type="Proteomes" id="UP000477070">
    <property type="component" value="Unassembled WGS sequence"/>
</dbReference>
<reference evidence="2 3" key="2">
    <citation type="journal article" date="2016" name="Infect. Immun.">
        <title>Helicobacter saguini, a Novel Helicobacter Isolated from Cotton-Top Tamarins with Ulcerative Colitis, Has Proinflammatory Properties and Induces Typhlocolitis and Dysplasia in Gnotobiotic IL-10-/- Mice.</title>
        <authorList>
            <person name="Shen Z."/>
            <person name="Mannion A."/>
            <person name="Whary M.T."/>
            <person name="Muthupalani S."/>
            <person name="Sheh A."/>
            <person name="Feng Y."/>
            <person name="Gong G."/>
            <person name="Vandamme P."/>
            <person name="Holcombe H.R."/>
            <person name="Paster B.J."/>
            <person name="Fox J.G."/>
        </authorList>
    </citation>
    <scope>NUCLEOTIDE SEQUENCE [LARGE SCALE GENOMIC DNA]</scope>
    <source>
        <strain evidence="2 3">MIT 97-6194</strain>
    </source>
</reference>
<evidence type="ECO:0000313" key="1">
    <source>
        <dbReference type="EMBL" id="MWV70244.1"/>
    </source>
</evidence>
<reference evidence="1 4" key="4">
    <citation type="submission" date="2019-12" db="EMBL/GenBank/DDBJ databases">
        <title>Multi-Generational Helicobacter saguini Isolates.</title>
        <authorList>
            <person name="Mannion A."/>
            <person name="Shen Z."/>
            <person name="Fox J.G."/>
        </authorList>
    </citation>
    <scope>NUCLEOTIDE SEQUENCE [LARGE SCALE GENOMIC DNA]</scope>
    <source>
        <strain evidence="1">16-048</strain>
        <strain evidence="4">16-048 (F4)</strain>
    </source>
</reference>
<dbReference type="RefSeq" id="WP_034569593.1">
    <property type="nucleotide sequence ID" value="NZ_JRMP02000003.1"/>
</dbReference>
<keyword evidence="3" id="KW-1185">Reference proteome</keyword>
<accession>A0A347VQ82</accession>
<comment type="caution">
    <text evidence="2">The sequence shown here is derived from an EMBL/GenBank/DDBJ whole genome shotgun (WGS) entry which is preliminary data.</text>
</comment>
<organism evidence="2 3">
    <name type="scientific">Helicobacter saguini</name>
    <dbReference type="NCBI Taxonomy" id="1548018"/>
    <lineage>
        <taxon>Bacteria</taxon>
        <taxon>Pseudomonadati</taxon>
        <taxon>Campylobacterota</taxon>
        <taxon>Epsilonproteobacteria</taxon>
        <taxon>Campylobacterales</taxon>
        <taxon>Helicobacteraceae</taxon>
        <taxon>Helicobacter</taxon>
    </lineage>
</organism>
<dbReference type="AlphaFoldDB" id="A0A347VQ82"/>
<evidence type="ECO:0000313" key="4">
    <source>
        <dbReference type="Proteomes" id="UP000477070"/>
    </source>
</evidence>
<proteinExistence type="predicted"/>
<dbReference type="Proteomes" id="UP000029714">
    <property type="component" value="Unassembled WGS sequence"/>
</dbReference>